<dbReference type="Pfam" id="PF00700">
    <property type="entry name" value="Flagellin_C"/>
    <property type="match status" value="1"/>
</dbReference>
<comment type="function">
    <text evidence="3">Flagellin is the subunit protein which polymerizes to form the filaments of bacterial flagella.</text>
</comment>
<proteinExistence type="inferred from homology"/>
<keyword evidence="6" id="KW-0282">Flagellum</keyword>
<dbReference type="InterPro" id="IPR046358">
    <property type="entry name" value="Flagellin_C"/>
</dbReference>
<protein>
    <recommendedName>
        <fullName evidence="3">Flagellin</fullName>
    </recommendedName>
</protein>
<evidence type="ECO:0000256" key="1">
    <source>
        <dbReference type="ARBA" id="ARBA00005709"/>
    </source>
</evidence>
<dbReference type="Pfam" id="PF00669">
    <property type="entry name" value="Flagellin_N"/>
    <property type="match status" value="1"/>
</dbReference>
<dbReference type="InterPro" id="IPR001029">
    <property type="entry name" value="Flagellin_N"/>
</dbReference>
<accession>A0ABV8UXV7</accession>
<feature type="domain" description="Flagellin N-terminal" evidence="4">
    <location>
        <begin position="3"/>
        <end position="138"/>
    </location>
</feature>
<sequence length="282" mass="30973">MRISHQMLHNQTINRMQQNASRMAETYEQAASGKKVVRASDSPQAAVDAMKLHGQLAEMEQFKANQDKGVLFMDELDSKLQNMSSILQRINELGIQANSDVLFNGERDLLNKELGELTEELKSIASHSIQGEFLFTGSAATGLAPGQETSPAKHILAARGTAVEVSIPAETVFGPNNELFDMLSTMKTALDNNEHVDLGAIKESSDRVADALALTGARKNRLDSIQNRMEDSKIEQKALLSKVEDIDFAEVLTKLKSEEAVYQASLAATSKLYTTSLVDYLR</sequence>
<name>A0ABV8UXV7_9BACL</name>
<reference evidence="7" key="1">
    <citation type="journal article" date="2019" name="Int. J. Syst. Evol. Microbiol.">
        <title>The Global Catalogue of Microorganisms (GCM) 10K type strain sequencing project: providing services to taxonomists for standard genome sequencing and annotation.</title>
        <authorList>
            <consortium name="The Broad Institute Genomics Platform"/>
            <consortium name="The Broad Institute Genome Sequencing Center for Infectious Disease"/>
            <person name="Wu L."/>
            <person name="Ma J."/>
        </authorList>
    </citation>
    <scope>NUCLEOTIDE SEQUENCE [LARGE SCALE GENOMIC DNA]</scope>
    <source>
        <strain evidence="7">CCUG 50353</strain>
    </source>
</reference>
<dbReference type="RefSeq" id="WP_378141689.1">
    <property type="nucleotide sequence ID" value="NZ_JBHSEF010000022.1"/>
</dbReference>
<comment type="caution">
    <text evidence="6">The sequence shown here is derived from an EMBL/GenBank/DDBJ whole genome shotgun (WGS) entry which is preliminary data.</text>
</comment>
<dbReference type="InterPro" id="IPR001492">
    <property type="entry name" value="Flagellin"/>
</dbReference>
<dbReference type="PANTHER" id="PTHR42792">
    <property type="entry name" value="FLAGELLIN"/>
    <property type="match status" value="1"/>
</dbReference>
<evidence type="ECO:0000313" key="6">
    <source>
        <dbReference type="EMBL" id="MFC4355273.1"/>
    </source>
</evidence>
<evidence type="ECO:0000259" key="5">
    <source>
        <dbReference type="Pfam" id="PF00700"/>
    </source>
</evidence>
<dbReference type="SUPFAM" id="SSF64518">
    <property type="entry name" value="Phase 1 flagellin"/>
    <property type="match status" value="1"/>
</dbReference>
<evidence type="ECO:0000256" key="2">
    <source>
        <dbReference type="ARBA" id="ARBA00023143"/>
    </source>
</evidence>
<dbReference type="PANTHER" id="PTHR42792:SF1">
    <property type="entry name" value="FLAGELLAR HOOK-ASSOCIATED PROTEIN 3"/>
    <property type="match status" value="1"/>
</dbReference>
<evidence type="ECO:0000259" key="4">
    <source>
        <dbReference type="Pfam" id="PF00669"/>
    </source>
</evidence>
<evidence type="ECO:0000313" key="7">
    <source>
        <dbReference type="Proteomes" id="UP001595733"/>
    </source>
</evidence>
<dbReference type="EMBL" id="JBHSEF010000022">
    <property type="protein sequence ID" value="MFC4355273.1"/>
    <property type="molecule type" value="Genomic_DNA"/>
</dbReference>
<comment type="similarity">
    <text evidence="1 3">Belongs to the bacterial flagellin family.</text>
</comment>
<keyword evidence="2 3" id="KW-0975">Bacterial flagellum</keyword>
<keyword evidence="3" id="KW-0964">Secreted</keyword>
<feature type="domain" description="Flagellin C-terminal" evidence="5">
    <location>
        <begin position="199"/>
        <end position="281"/>
    </location>
</feature>
<evidence type="ECO:0000256" key="3">
    <source>
        <dbReference type="RuleBase" id="RU362073"/>
    </source>
</evidence>
<keyword evidence="7" id="KW-1185">Reference proteome</keyword>
<comment type="subcellular location">
    <subcellularLocation>
        <location evidence="3">Secreted</location>
    </subcellularLocation>
    <subcellularLocation>
        <location evidence="3">Bacterial flagellum</location>
    </subcellularLocation>
</comment>
<keyword evidence="6" id="KW-0966">Cell projection</keyword>
<dbReference type="Gene3D" id="1.20.1330.10">
    <property type="entry name" value="f41 fragment of flagellin, N-terminal domain"/>
    <property type="match status" value="1"/>
</dbReference>
<dbReference type="Proteomes" id="UP001595733">
    <property type="component" value="Unassembled WGS sequence"/>
</dbReference>
<keyword evidence="6" id="KW-0969">Cilium</keyword>
<organism evidence="6 7">
    <name type="scientific">Chryseomicrobium palamuruense</name>
    <dbReference type="NCBI Taxonomy" id="682973"/>
    <lineage>
        <taxon>Bacteria</taxon>
        <taxon>Bacillati</taxon>
        <taxon>Bacillota</taxon>
        <taxon>Bacilli</taxon>
        <taxon>Bacillales</taxon>
        <taxon>Caryophanaceae</taxon>
        <taxon>Chryseomicrobium</taxon>
    </lineage>
</organism>
<gene>
    <name evidence="6" type="ORF">ACFO0S_09465</name>
</gene>